<dbReference type="RefSeq" id="WP_034713832.1">
    <property type="nucleotide sequence ID" value="NZ_JPRH01000008.1"/>
</dbReference>
<dbReference type="InterPro" id="IPR050712">
    <property type="entry name" value="NAD(P)H-dep_reductase"/>
</dbReference>
<evidence type="ECO:0000259" key="1">
    <source>
        <dbReference type="Pfam" id="PF03358"/>
    </source>
</evidence>
<sequence>MENTIGIIAGSLRKDSFSKKIANAILKMQPTGFTFEVIALDDLPVYNQDFDDHNSVPDSYTEFRKKIKEMEGIIFITPEHNRSIPAVLKNAIDIGSRPAGKSVWNDKPAAVFSNSPGNLSAFGANHHLRQCLVFLNMPTMQQPEVYIPNASKLFNDQGDFNESSEKDFIQNAVTSYVKWFNRLKKE</sequence>
<name>A0A086A2U1_9FLAO</name>
<proteinExistence type="predicted"/>
<comment type="caution">
    <text evidence="2">The sequence shown here is derived from an EMBL/GenBank/DDBJ whole genome shotgun (WGS) entry which is preliminary data.</text>
</comment>
<dbReference type="PANTHER" id="PTHR30543">
    <property type="entry name" value="CHROMATE REDUCTASE"/>
    <property type="match status" value="1"/>
</dbReference>
<gene>
    <name evidence="2" type="ORF">IW15_17720</name>
</gene>
<evidence type="ECO:0000313" key="2">
    <source>
        <dbReference type="EMBL" id="KFF11005.1"/>
    </source>
</evidence>
<accession>A0A086A2U1</accession>
<evidence type="ECO:0000313" key="3">
    <source>
        <dbReference type="Proteomes" id="UP000028705"/>
    </source>
</evidence>
<dbReference type="GO" id="GO:0016491">
    <property type="term" value="F:oxidoreductase activity"/>
    <property type="evidence" value="ECO:0007669"/>
    <property type="project" value="InterPro"/>
</dbReference>
<dbReference type="InterPro" id="IPR029039">
    <property type="entry name" value="Flavoprotein-like_sf"/>
</dbReference>
<protein>
    <submittedName>
        <fullName evidence="2">NADPH-dependent FMN reductase</fullName>
    </submittedName>
</protein>
<dbReference type="GO" id="GO:0010181">
    <property type="term" value="F:FMN binding"/>
    <property type="evidence" value="ECO:0007669"/>
    <property type="project" value="TreeGrafter"/>
</dbReference>
<dbReference type="SUPFAM" id="SSF52218">
    <property type="entry name" value="Flavoproteins"/>
    <property type="match status" value="1"/>
</dbReference>
<dbReference type="InterPro" id="IPR005025">
    <property type="entry name" value="FMN_Rdtase-like_dom"/>
</dbReference>
<dbReference type="EMBL" id="JPRH01000008">
    <property type="protein sequence ID" value="KFF11005.1"/>
    <property type="molecule type" value="Genomic_DNA"/>
</dbReference>
<dbReference type="eggNOG" id="COG0431">
    <property type="taxonomic scope" value="Bacteria"/>
</dbReference>
<dbReference type="OrthoDB" id="9812295at2"/>
<dbReference type="PANTHER" id="PTHR30543:SF21">
    <property type="entry name" value="NAD(P)H-DEPENDENT FMN REDUCTASE LOT6"/>
    <property type="match status" value="1"/>
</dbReference>
<dbReference type="STRING" id="445961.IW15_17720"/>
<feature type="domain" description="NADPH-dependent FMN reductase-like" evidence="1">
    <location>
        <begin position="5"/>
        <end position="150"/>
    </location>
</feature>
<dbReference type="Gene3D" id="3.40.50.360">
    <property type="match status" value="1"/>
</dbReference>
<dbReference type="Pfam" id="PF03358">
    <property type="entry name" value="FMN_red"/>
    <property type="match status" value="1"/>
</dbReference>
<dbReference type="GO" id="GO:0005829">
    <property type="term" value="C:cytosol"/>
    <property type="evidence" value="ECO:0007669"/>
    <property type="project" value="TreeGrafter"/>
</dbReference>
<dbReference type="Proteomes" id="UP000028705">
    <property type="component" value="Unassembled WGS sequence"/>
</dbReference>
<keyword evidence="3" id="KW-1185">Reference proteome</keyword>
<dbReference type="AlphaFoldDB" id="A0A086A2U1"/>
<reference evidence="2 3" key="1">
    <citation type="submission" date="2014-07" db="EMBL/GenBank/DDBJ databases">
        <title>Genome of Chryseobacterium soli DSM 19298.</title>
        <authorList>
            <person name="Stropko S.J."/>
            <person name="Pipes S.E."/>
            <person name="Newman J."/>
        </authorList>
    </citation>
    <scope>NUCLEOTIDE SEQUENCE [LARGE SCALE GENOMIC DNA]</scope>
    <source>
        <strain evidence="2 3">DSM 19298</strain>
    </source>
</reference>
<organism evidence="2 3">
    <name type="scientific">Chryseobacterium soli</name>
    <dbReference type="NCBI Taxonomy" id="445961"/>
    <lineage>
        <taxon>Bacteria</taxon>
        <taxon>Pseudomonadati</taxon>
        <taxon>Bacteroidota</taxon>
        <taxon>Flavobacteriia</taxon>
        <taxon>Flavobacteriales</taxon>
        <taxon>Weeksellaceae</taxon>
        <taxon>Chryseobacterium group</taxon>
        <taxon>Chryseobacterium</taxon>
    </lineage>
</organism>